<keyword evidence="13" id="KW-1185">Reference proteome</keyword>
<evidence type="ECO:0000313" key="12">
    <source>
        <dbReference type="EMBL" id="SHH57657.1"/>
    </source>
</evidence>
<dbReference type="EC" id="2.7.13.3" evidence="3"/>
<evidence type="ECO:0000256" key="8">
    <source>
        <dbReference type="ARBA" id="ARBA00023136"/>
    </source>
</evidence>
<dbReference type="Pfam" id="PF02518">
    <property type="entry name" value="HATPase_c"/>
    <property type="match status" value="1"/>
</dbReference>
<dbReference type="CDD" id="cd06225">
    <property type="entry name" value="HAMP"/>
    <property type="match status" value="1"/>
</dbReference>
<keyword evidence="4" id="KW-0597">Phosphoprotein</keyword>
<evidence type="ECO:0000259" key="11">
    <source>
        <dbReference type="PROSITE" id="PS50885"/>
    </source>
</evidence>
<proteinExistence type="predicted"/>
<keyword evidence="8 9" id="KW-0472">Membrane</keyword>
<evidence type="ECO:0000256" key="3">
    <source>
        <dbReference type="ARBA" id="ARBA00012438"/>
    </source>
</evidence>
<dbReference type="InterPro" id="IPR003661">
    <property type="entry name" value="HisK_dim/P_dom"/>
</dbReference>
<keyword evidence="9" id="KW-1133">Transmembrane helix</keyword>
<dbReference type="InterPro" id="IPR003660">
    <property type="entry name" value="HAMP_dom"/>
</dbReference>
<dbReference type="CDD" id="cd00082">
    <property type="entry name" value="HisKA"/>
    <property type="match status" value="1"/>
</dbReference>
<dbReference type="GO" id="GO:0000155">
    <property type="term" value="F:phosphorelay sensor kinase activity"/>
    <property type="evidence" value="ECO:0007669"/>
    <property type="project" value="InterPro"/>
</dbReference>
<dbReference type="SMART" id="SM00387">
    <property type="entry name" value="HATPase_c"/>
    <property type="match status" value="1"/>
</dbReference>
<feature type="domain" description="HAMP" evidence="11">
    <location>
        <begin position="87"/>
        <end position="128"/>
    </location>
</feature>
<dbReference type="InterPro" id="IPR036890">
    <property type="entry name" value="HATPase_C_sf"/>
</dbReference>
<dbReference type="SUPFAM" id="SSF55874">
    <property type="entry name" value="ATPase domain of HSP90 chaperone/DNA topoisomerase II/histidine kinase"/>
    <property type="match status" value="1"/>
</dbReference>
<evidence type="ECO:0000256" key="1">
    <source>
        <dbReference type="ARBA" id="ARBA00000085"/>
    </source>
</evidence>
<feature type="domain" description="Histidine kinase" evidence="10">
    <location>
        <begin position="136"/>
        <end position="344"/>
    </location>
</feature>
<organism evidence="12 13">
    <name type="scientific">Sporobacter termitidis DSM 10068</name>
    <dbReference type="NCBI Taxonomy" id="1123282"/>
    <lineage>
        <taxon>Bacteria</taxon>
        <taxon>Bacillati</taxon>
        <taxon>Bacillota</taxon>
        <taxon>Clostridia</taxon>
        <taxon>Eubacteriales</taxon>
        <taxon>Oscillospiraceae</taxon>
        <taxon>Sporobacter</taxon>
    </lineage>
</organism>
<dbReference type="InterPro" id="IPR004358">
    <property type="entry name" value="Sig_transdc_His_kin-like_C"/>
</dbReference>
<keyword evidence="7" id="KW-0902">Two-component regulatory system</keyword>
<evidence type="ECO:0000256" key="7">
    <source>
        <dbReference type="ARBA" id="ARBA00023012"/>
    </source>
</evidence>
<keyword evidence="6 12" id="KW-0418">Kinase</keyword>
<dbReference type="EMBL" id="FQXV01000001">
    <property type="protein sequence ID" value="SHH57657.1"/>
    <property type="molecule type" value="Genomic_DNA"/>
</dbReference>
<keyword evidence="9" id="KW-0812">Transmembrane</keyword>
<dbReference type="FunFam" id="3.30.565.10:FF:000006">
    <property type="entry name" value="Sensor histidine kinase WalK"/>
    <property type="match status" value="1"/>
</dbReference>
<dbReference type="PRINTS" id="PR00344">
    <property type="entry name" value="BCTRLSENSOR"/>
</dbReference>
<dbReference type="Proteomes" id="UP000183995">
    <property type="component" value="Unassembled WGS sequence"/>
</dbReference>
<dbReference type="Gene3D" id="1.10.287.130">
    <property type="match status" value="1"/>
</dbReference>
<evidence type="ECO:0000256" key="4">
    <source>
        <dbReference type="ARBA" id="ARBA00022553"/>
    </source>
</evidence>
<dbReference type="GO" id="GO:0016020">
    <property type="term" value="C:membrane"/>
    <property type="evidence" value="ECO:0007669"/>
    <property type="project" value="UniProtKB-SubCell"/>
</dbReference>
<sequence length="344" mass="38376">MKREEHIHPGKAGVIFGFAVCFAIFTGFVALAYIIVRHAGLSEFATAMLSGLGGLIFFCVFAALLSFIRLQHFKRTHRDFTHDIVLNAFEQISHGNFDIFIEPNPNDPYSEITDAFNEMAKNLGSLETMRQDFISNVSHEIQSPLTSIKGFAALLKNDDLPPDERRRYAKIIEAESRRLSSLSDNLLKLSALDGEKKPLNLVEYRLDKQLSQIILSLEPQWSAKNISFDVDLPKQTITADEDLLSQVWVNLLHNAIKFTPAGGEISVKLSDSAVIISDSGIGIAHSDLIHIFERFFKADKARDRALGGNGLGLSLVKKIVELHGFHITVESEINKGTQFTIRLN</sequence>
<evidence type="ECO:0000313" key="13">
    <source>
        <dbReference type="Proteomes" id="UP000183995"/>
    </source>
</evidence>
<dbReference type="AlphaFoldDB" id="A0A1M5U3P9"/>
<protein>
    <recommendedName>
        <fullName evidence="3">histidine kinase</fullName>
        <ecNumber evidence="3">2.7.13.3</ecNumber>
    </recommendedName>
</protein>
<keyword evidence="5" id="KW-0808">Transferase</keyword>
<dbReference type="PANTHER" id="PTHR43711">
    <property type="entry name" value="TWO-COMPONENT HISTIDINE KINASE"/>
    <property type="match status" value="1"/>
</dbReference>
<evidence type="ECO:0000256" key="6">
    <source>
        <dbReference type="ARBA" id="ARBA00022777"/>
    </source>
</evidence>
<evidence type="ECO:0000259" key="10">
    <source>
        <dbReference type="PROSITE" id="PS50109"/>
    </source>
</evidence>
<dbReference type="PANTHER" id="PTHR43711:SF1">
    <property type="entry name" value="HISTIDINE KINASE 1"/>
    <property type="match status" value="1"/>
</dbReference>
<dbReference type="STRING" id="1123282.SAMN02745823_00347"/>
<evidence type="ECO:0000256" key="2">
    <source>
        <dbReference type="ARBA" id="ARBA00004370"/>
    </source>
</evidence>
<name>A0A1M5U3P9_9FIRM</name>
<dbReference type="FunFam" id="1.10.287.130:FF:000001">
    <property type="entry name" value="Two-component sensor histidine kinase"/>
    <property type="match status" value="1"/>
</dbReference>
<dbReference type="InterPro" id="IPR050736">
    <property type="entry name" value="Sensor_HK_Regulatory"/>
</dbReference>
<evidence type="ECO:0000256" key="5">
    <source>
        <dbReference type="ARBA" id="ARBA00022679"/>
    </source>
</evidence>
<dbReference type="PROSITE" id="PS50885">
    <property type="entry name" value="HAMP"/>
    <property type="match status" value="1"/>
</dbReference>
<dbReference type="SMART" id="SM00388">
    <property type="entry name" value="HisKA"/>
    <property type="match status" value="1"/>
</dbReference>
<gene>
    <name evidence="12" type="ORF">SAMN02745823_00347</name>
</gene>
<comment type="catalytic activity">
    <reaction evidence="1">
        <text>ATP + protein L-histidine = ADP + protein N-phospho-L-histidine.</text>
        <dbReference type="EC" id="2.7.13.3"/>
    </reaction>
</comment>
<evidence type="ECO:0000256" key="9">
    <source>
        <dbReference type="SAM" id="Phobius"/>
    </source>
</evidence>
<dbReference type="RefSeq" id="WP_242941120.1">
    <property type="nucleotide sequence ID" value="NZ_FQXV01000001.1"/>
</dbReference>
<dbReference type="SUPFAM" id="SSF47384">
    <property type="entry name" value="Homodimeric domain of signal transducing histidine kinase"/>
    <property type="match status" value="1"/>
</dbReference>
<accession>A0A1M5U3P9</accession>
<dbReference type="Pfam" id="PF00512">
    <property type="entry name" value="HisKA"/>
    <property type="match status" value="1"/>
</dbReference>
<dbReference type="Gene3D" id="3.30.565.10">
    <property type="entry name" value="Histidine kinase-like ATPase, C-terminal domain"/>
    <property type="match status" value="1"/>
</dbReference>
<feature type="transmembrane region" description="Helical" evidence="9">
    <location>
        <begin position="12"/>
        <end position="35"/>
    </location>
</feature>
<dbReference type="InterPro" id="IPR003594">
    <property type="entry name" value="HATPase_dom"/>
</dbReference>
<reference evidence="12 13" key="1">
    <citation type="submission" date="2016-11" db="EMBL/GenBank/DDBJ databases">
        <authorList>
            <person name="Jaros S."/>
            <person name="Januszkiewicz K."/>
            <person name="Wedrychowicz H."/>
        </authorList>
    </citation>
    <scope>NUCLEOTIDE SEQUENCE [LARGE SCALE GENOMIC DNA]</scope>
    <source>
        <strain evidence="12 13">DSM 10068</strain>
    </source>
</reference>
<comment type="subcellular location">
    <subcellularLocation>
        <location evidence="2">Membrane</location>
    </subcellularLocation>
</comment>
<dbReference type="InterPro" id="IPR005467">
    <property type="entry name" value="His_kinase_dom"/>
</dbReference>
<dbReference type="PROSITE" id="PS50109">
    <property type="entry name" value="HIS_KIN"/>
    <property type="match status" value="1"/>
</dbReference>
<feature type="transmembrane region" description="Helical" evidence="9">
    <location>
        <begin position="47"/>
        <end position="68"/>
    </location>
</feature>
<dbReference type="CDD" id="cd00075">
    <property type="entry name" value="HATPase"/>
    <property type="match status" value="1"/>
</dbReference>
<dbReference type="InterPro" id="IPR036097">
    <property type="entry name" value="HisK_dim/P_sf"/>
</dbReference>